<dbReference type="SUPFAM" id="SSF51735">
    <property type="entry name" value="NAD(P)-binding Rossmann-fold domains"/>
    <property type="match status" value="1"/>
</dbReference>
<evidence type="ECO:0000313" key="2">
    <source>
        <dbReference type="EMBL" id="PDW02386.1"/>
    </source>
</evidence>
<comment type="caution">
    <text evidence="2">The sequence shown here is derived from an EMBL/GenBank/DDBJ whole genome shotgun (WGS) entry which is preliminary data.</text>
</comment>
<dbReference type="PRINTS" id="PR00081">
    <property type="entry name" value="GDHRDH"/>
</dbReference>
<name>A0A2A6RHL4_9CHLR</name>
<sequence>MNGKVCLVTGASSGIGQVAALELARMGATVVLLVRNRQRGEAARQAMIGQTGNPNVDLLVADFAALDTVRQAATEFLGRYQRLDVLLNNAGVYVSERRLSADGFELTFAVNHLAPFLLTNLLLDCMQATGAARVVTVSSGAHMAGSAKFNDVRAERGYNGFRAYADSKLANVLFTYELARRLEHTNVTANCLHPGGVRTNFAADATGLFRVLFNLARPLMLSPEQGAQTSIYLASSPEVAGVNGKYFANCRAQTSSPSSYDHTVQGQLWELSEQLCSGKAVKR</sequence>
<proteinExistence type="predicted"/>
<dbReference type="GO" id="GO:0016491">
    <property type="term" value="F:oxidoreductase activity"/>
    <property type="evidence" value="ECO:0007669"/>
    <property type="project" value="UniProtKB-KW"/>
</dbReference>
<gene>
    <name evidence="2" type="ORF">CJ255_14240</name>
</gene>
<evidence type="ECO:0000313" key="3">
    <source>
        <dbReference type="Proteomes" id="UP000220527"/>
    </source>
</evidence>
<dbReference type="PANTHER" id="PTHR43157:SF31">
    <property type="entry name" value="PHOSPHATIDYLINOSITOL-GLYCAN BIOSYNTHESIS CLASS F PROTEIN"/>
    <property type="match status" value="1"/>
</dbReference>
<dbReference type="Gene3D" id="3.40.50.720">
    <property type="entry name" value="NAD(P)-binding Rossmann-like Domain"/>
    <property type="match status" value="1"/>
</dbReference>
<dbReference type="InterPro" id="IPR036291">
    <property type="entry name" value="NAD(P)-bd_dom_sf"/>
</dbReference>
<dbReference type="CDD" id="cd05327">
    <property type="entry name" value="retinol-DH_like_SDR_c_like"/>
    <property type="match status" value="1"/>
</dbReference>
<dbReference type="Pfam" id="PF00106">
    <property type="entry name" value="adh_short"/>
    <property type="match status" value="1"/>
</dbReference>
<keyword evidence="1" id="KW-0560">Oxidoreductase</keyword>
<dbReference type="RefSeq" id="WP_097644770.1">
    <property type="nucleotide sequence ID" value="NZ_NQWI01000070.1"/>
</dbReference>
<organism evidence="2 3">
    <name type="scientific">Candidatus Viridilinea mediisalina</name>
    <dbReference type="NCBI Taxonomy" id="2024553"/>
    <lineage>
        <taxon>Bacteria</taxon>
        <taxon>Bacillati</taxon>
        <taxon>Chloroflexota</taxon>
        <taxon>Chloroflexia</taxon>
        <taxon>Chloroflexales</taxon>
        <taxon>Chloroflexineae</taxon>
        <taxon>Oscillochloridaceae</taxon>
        <taxon>Candidatus Viridilinea</taxon>
    </lineage>
</organism>
<dbReference type="EMBL" id="NQWI01000070">
    <property type="protein sequence ID" value="PDW02386.1"/>
    <property type="molecule type" value="Genomic_DNA"/>
</dbReference>
<dbReference type="OrthoDB" id="9809821at2"/>
<dbReference type="Proteomes" id="UP000220527">
    <property type="component" value="Unassembled WGS sequence"/>
</dbReference>
<evidence type="ECO:0000256" key="1">
    <source>
        <dbReference type="ARBA" id="ARBA00023002"/>
    </source>
</evidence>
<protein>
    <submittedName>
        <fullName evidence="2">Short-chain dehydrogenase</fullName>
    </submittedName>
</protein>
<accession>A0A2A6RHL4</accession>
<reference evidence="3" key="1">
    <citation type="submission" date="2017-08" db="EMBL/GenBank/DDBJ databases">
        <authorList>
            <person name="Grouzdev D.S."/>
            <person name="Gaisin V.A."/>
            <person name="Rysina M.S."/>
            <person name="Gorlenko V.M."/>
        </authorList>
    </citation>
    <scope>NUCLEOTIDE SEQUENCE [LARGE SCALE GENOMIC DNA]</scope>
    <source>
        <strain evidence="3">Kir15-3F</strain>
    </source>
</reference>
<dbReference type="PANTHER" id="PTHR43157">
    <property type="entry name" value="PHOSPHATIDYLINOSITOL-GLYCAN BIOSYNTHESIS CLASS F PROTEIN-RELATED"/>
    <property type="match status" value="1"/>
</dbReference>
<dbReference type="InterPro" id="IPR002347">
    <property type="entry name" value="SDR_fam"/>
</dbReference>
<dbReference type="AlphaFoldDB" id="A0A2A6RHL4"/>
<keyword evidence="3" id="KW-1185">Reference proteome</keyword>